<comment type="caution">
    <text evidence="1">The sequence shown here is derived from an EMBL/GenBank/DDBJ whole genome shotgun (WGS) entry which is preliminary data.</text>
</comment>
<dbReference type="EMBL" id="SSTD01002592">
    <property type="protein sequence ID" value="TYK27664.1"/>
    <property type="molecule type" value="Genomic_DNA"/>
</dbReference>
<gene>
    <name evidence="1" type="ORF">E5676_scaffold93G00280</name>
</gene>
<evidence type="ECO:0000313" key="2">
    <source>
        <dbReference type="Proteomes" id="UP000321947"/>
    </source>
</evidence>
<organism evidence="1 2">
    <name type="scientific">Cucumis melo var. makuwa</name>
    <name type="common">Oriental melon</name>
    <dbReference type="NCBI Taxonomy" id="1194695"/>
    <lineage>
        <taxon>Eukaryota</taxon>
        <taxon>Viridiplantae</taxon>
        <taxon>Streptophyta</taxon>
        <taxon>Embryophyta</taxon>
        <taxon>Tracheophyta</taxon>
        <taxon>Spermatophyta</taxon>
        <taxon>Magnoliopsida</taxon>
        <taxon>eudicotyledons</taxon>
        <taxon>Gunneridae</taxon>
        <taxon>Pentapetalae</taxon>
        <taxon>rosids</taxon>
        <taxon>fabids</taxon>
        <taxon>Cucurbitales</taxon>
        <taxon>Cucurbitaceae</taxon>
        <taxon>Benincaseae</taxon>
        <taxon>Cucumis</taxon>
    </lineage>
</organism>
<dbReference type="AlphaFoldDB" id="A0A5D3DVY7"/>
<sequence>MQVAMNVQSIGSANRAQGLDEMSSNPHSTIVQNVEESMFNRFAERVADHLIPIKSNVEKRLTIERIKALGATTFEGTIGPTNVKKWLSLAEKCFQVMDCPKERKVKLAIFCYKATLKTDGLSMQRKLRE</sequence>
<evidence type="ECO:0000313" key="1">
    <source>
        <dbReference type="EMBL" id="TYK27664.1"/>
    </source>
</evidence>
<accession>A0A5D3DVY7</accession>
<reference evidence="1 2" key="1">
    <citation type="submission" date="2019-08" db="EMBL/GenBank/DDBJ databases">
        <title>Draft genome sequences of two oriental melons (Cucumis melo L. var makuwa).</title>
        <authorList>
            <person name="Kwon S.-Y."/>
        </authorList>
    </citation>
    <scope>NUCLEOTIDE SEQUENCE [LARGE SCALE GENOMIC DNA]</scope>
    <source>
        <strain evidence="2">cv. Chang Bougi</strain>
        <tissue evidence="1">Leaf</tissue>
    </source>
</reference>
<proteinExistence type="predicted"/>
<dbReference type="Proteomes" id="UP000321947">
    <property type="component" value="Unassembled WGS sequence"/>
</dbReference>
<name>A0A5D3DVY7_CUCMM</name>
<protein>
    <submittedName>
        <fullName evidence="1">Uncharacterized protein</fullName>
    </submittedName>
</protein>